<sequence length="708" mass="73530">MLEELDAINWDGVGGAYGPAGDVAEILRGLASPDERVAGEALDAFFSSIWHQGTVYPVTVVAVPFIVDLAAGRAVHHRDALCFALGGFGDPNMSDGSALPAVRAALRAHSDRLLPLLEDPDEAVREAATYAVAHSRGGDKAASALAARREVEDAPQVQAGIVLGLCAVEPAAGLRVAEAALRDPFPVPLAAAHALLDAGRAVPGEALEHLAAAIKREAEWTGAWTESLARFDGVIERLDAVAARTVVTKMGTGSAESRVRQAENLALRSRASRSAARESVGHLRELLADDDAGVVASAVAAAADAGHAASSLAPELAHLALGDVTDHRGSANMAIAVLTRLRDDRVIPALTAAWERGQSPDALRLLGDNVPSFDPDFLTVVRARLVTVLDAPASERAEWATPVGWPDGPAPLIAVLRGWGPAAAPALDALVDALPVAPYAVPMALAAIGPAARGAEAALRAAAAGDGLPALRAAHALRQLREDSAPLVAVAAGLLDSGHGFTDWDLNLVAEAGPDATSLVPRLRTYLTGRAAETYPDRELQVAAARVVWRAVGDIDAVAPTLDAVLKAGERPAARAAELLAELPPELLGPFVPVLRGLAERTEPFHGAARVPAARALWRAGTATAGLVPLLLKEIAGPWGSIDGVDLLTEMGDADAVPGLRALAEQDARIVTSGSWDSLVWEDDSLRRRLLDAITTLQIMSRSTGNRG</sequence>
<dbReference type="Gene3D" id="1.25.10.10">
    <property type="entry name" value="Leucine-rich Repeat Variant"/>
    <property type="match status" value="1"/>
</dbReference>
<proteinExistence type="predicted"/>
<reference evidence="2" key="1">
    <citation type="journal article" date="2019" name="Int. J. Syst. Evol. Microbiol.">
        <title>The Global Catalogue of Microorganisms (GCM) 10K type strain sequencing project: providing services to taxonomists for standard genome sequencing and annotation.</title>
        <authorList>
            <consortium name="The Broad Institute Genomics Platform"/>
            <consortium name="The Broad Institute Genome Sequencing Center for Infectious Disease"/>
            <person name="Wu L."/>
            <person name="Ma J."/>
        </authorList>
    </citation>
    <scope>NUCLEOTIDE SEQUENCE [LARGE SCALE GENOMIC DNA]</scope>
    <source>
        <strain evidence="2">JCM 17975</strain>
    </source>
</reference>
<evidence type="ECO:0000313" key="1">
    <source>
        <dbReference type="EMBL" id="GAA4716062.1"/>
    </source>
</evidence>
<dbReference type="RefSeq" id="WP_253875720.1">
    <property type="nucleotide sequence ID" value="NZ_BAABHM010000022.1"/>
</dbReference>
<evidence type="ECO:0000313" key="2">
    <source>
        <dbReference type="Proteomes" id="UP001500843"/>
    </source>
</evidence>
<organism evidence="1 2">
    <name type="scientific">Promicromonospora umidemergens</name>
    <dbReference type="NCBI Taxonomy" id="629679"/>
    <lineage>
        <taxon>Bacteria</taxon>
        <taxon>Bacillati</taxon>
        <taxon>Actinomycetota</taxon>
        <taxon>Actinomycetes</taxon>
        <taxon>Micrococcales</taxon>
        <taxon>Promicromonosporaceae</taxon>
        <taxon>Promicromonospora</taxon>
    </lineage>
</organism>
<keyword evidence="2" id="KW-1185">Reference proteome</keyword>
<accession>A0ABP8XY60</accession>
<comment type="caution">
    <text evidence="1">The sequence shown here is derived from an EMBL/GenBank/DDBJ whole genome shotgun (WGS) entry which is preliminary data.</text>
</comment>
<gene>
    <name evidence="1" type="ORF">GCM10023198_44480</name>
</gene>
<dbReference type="Proteomes" id="UP001500843">
    <property type="component" value="Unassembled WGS sequence"/>
</dbReference>
<dbReference type="SUPFAM" id="SSF48371">
    <property type="entry name" value="ARM repeat"/>
    <property type="match status" value="1"/>
</dbReference>
<name>A0ABP8XY60_9MICO</name>
<dbReference type="InterPro" id="IPR016024">
    <property type="entry name" value="ARM-type_fold"/>
</dbReference>
<dbReference type="InterPro" id="IPR011989">
    <property type="entry name" value="ARM-like"/>
</dbReference>
<dbReference type="EMBL" id="BAABHM010000022">
    <property type="protein sequence ID" value="GAA4716062.1"/>
    <property type="molecule type" value="Genomic_DNA"/>
</dbReference>
<protein>
    <recommendedName>
        <fullName evidence="3">HEAT repeat protein</fullName>
    </recommendedName>
</protein>
<evidence type="ECO:0008006" key="3">
    <source>
        <dbReference type="Google" id="ProtNLM"/>
    </source>
</evidence>